<organism evidence="3 4">
    <name type="scientific">Pseudomonas poae</name>
    <dbReference type="NCBI Taxonomy" id="200451"/>
    <lineage>
        <taxon>Bacteria</taxon>
        <taxon>Pseudomonadati</taxon>
        <taxon>Pseudomonadota</taxon>
        <taxon>Gammaproteobacteria</taxon>
        <taxon>Pseudomonadales</taxon>
        <taxon>Pseudomonadaceae</taxon>
        <taxon>Pseudomonas</taxon>
    </lineage>
</organism>
<evidence type="ECO:0000313" key="3">
    <source>
        <dbReference type="EMBL" id="ROM34381.1"/>
    </source>
</evidence>
<evidence type="ECO:0000259" key="2">
    <source>
        <dbReference type="Pfam" id="PF20178"/>
    </source>
</evidence>
<reference evidence="3 4" key="1">
    <citation type="submission" date="2016-10" db="EMBL/GenBank/DDBJ databases">
        <title>Comparative genome analysis of multiple Pseudomonas spp. focuses on biocontrol and plant growth promoting traits.</title>
        <authorList>
            <person name="Tao X.-Y."/>
            <person name="Taylor C.G."/>
        </authorList>
    </citation>
    <scope>NUCLEOTIDE SEQUENCE [LARGE SCALE GENOMIC DNA]</scope>
    <source>
        <strain evidence="3 4">29G9</strain>
    </source>
</reference>
<dbReference type="Pfam" id="PF20178">
    <property type="entry name" value="ToxA_N"/>
    <property type="match status" value="1"/>
</dbReference>
<gene>
    <name evidence="3" type="ORF">BK648_25155</name>
</gene>
<dbReference type="Proteomes" id="UP000284656">
    <property type="component" value="Unassembled WGS sequence"/>
</dbReference>
<evidence type="ECO:0000313" key="4">
    <source>
        <dbReference type="Proteomes" id="UP000284656"/>
    </source>
</evidence>
<name>A0A423ESS4_9PSED</name>
<sequence length="389" mass="41791">MLPATSTPPGPPPGATVKTHTSDQARRRFIDEADEAFRDDVLSVEGKKLVDALVHPGKRGAPGVQVSTFAIDGIQANDIVMIKRVPATAEGPNFMLYVPQEGKYAFHEFKDREGLTGWIKTVASDPQLLESFVRHFSNDSAPRQMERVRQKLMAFADNDTNAVVGSFVQVKGDIFTYLSEAGAVPPAPVNGLTGTHVHTLELDGDATYIGTRADGQKVIYQYDAYGNLHGAARDGFYFTKNGLNNNEPLQLMSFDQYRQRVTSVALDNVGANDLNGLYEEFLRQLRNPGNGLGKALAALGVSEDVAHALETHLANPGSGPTVALNKGNRLGKLFGVGQETMDAALKTIGDQAQSRLPYYGGARTLLTGLADVIESVAPVRPASTAVNIA</sequence>
<feature type="region of interest" description="Disordered" evidence="1">
    <location>
        <begin position="1"/>
        <end position="24"/>
    </location>
</feature>
<feature type="compositionally biased region" description="Pro residues" evidence="1">
    <location>
        <begin position="1"/>
        <end position="14"/>
    </location>
</feature>
<protein>
    <recommendedName>
        <fullName evidence="2">Dermonecrotic toxin N-terminal domain-containing protein</fullName>
    </recommendedName>
</protein>
<dbReference type="EMBL" id="MOAY01000081">
    <property type="protein sequence ID" value="ROM34381.1"/>
    <property type="molecule type" value="Genomic_DNA"/>
</dbReference>
<evidence type="ECO:0000256" key="1">
    <source>
        <dbReference type="SAM" id="MobiDB-lite"/>
    </source>
</evidence>
<comment type="caution">
    <text evidence="3">The sequence shown here is derived from an EMBL/GenBank/DDBJ whole genome shotgun (WGS) entry which is preliminary data.</text>
</comment>
<accession>A0A423ESS4</accession>
<proteinExistence type="predicted"/>
<dbReference type="InterPro" id="IPR046673">
    <property type="entry name" value="ToxA_N"/>
</dbReference>
<feature type="domain" description="Dermonecrotic toxin N-terminal" evidence="2">
    <location>
        <begin position="19"/>
        <end position="138"/>
    </location>
</feature>
<dbReference type="AlphaFoldDB" id="A0A423ESS4"/>